<keyword evidence="2" id="KW-1185">Reference proteome</keyword>
<comment type="caution">
    <text evidence="1">The sequence shown here is derived from an EMBL/GenBank/DDBJ whole genome shotgun (WGS) entry which is preliminary data.</text>
</comment>
<dbReference type="Proteomes" id="UP001054837">
    <property type="component" value="Unassembled WGS sequence"/>
</dbReference>
<organism evidence="1 2">
    <name type="scientific">Caerostris darwini</name>
    <dbReference type="NCBI Taxonomy" id="1538125"/>
    <lineage>
        <taxon>Eukaryota</taxon>
        <taxon>Metazoa</taxon>
        <taxon>Ecdysozoa</taxon>
        <taxon>Arthropoda</taxon>
        <taxon>Chelicerata</taxon>
        <taxon>Arachnida</taxon>
        <taxon>Araneae</taxon>
        <taxon>Araneomorphae</taxon>
        <taxon>Entelegynae</taxon>
        <taxon>Araneoidea</taxon>
        <taxon>Araneidae</taxon>
        <taxon>Caerostris</taxon>
    </lineage>
</organism>
<sequence length="91" mass="10111">MSPVSCAPDFGEIFYIFLHGRDAFPFPNLPSFKSLVINHLAWPAPANESTLTLLLSRKWHIKQCGTCRVGFYLIGKVFIQIEIGAGDTVLS</sequence>
<dbReference type="AlphaFoldDB" id="A0AAV4SNW9"/>
<evidence type="ECO:0000313" key="1">
    <source>
        <dbReference type="EMBL" id="GIY35009.1"/>
    </source>
</evidence>
<dbReference type="EMBL" id="BPLQ01008122">
    <property type="protein sequence ID" value="GIY35009.1"/>
    <property type="molecule type" value="Genomic_DNA"/>
</dbReference>
<protein>
    <submittedName>
        <fullName evidence="1">Uncharacterized protein</fullName>
    </submittedName>
</protein>
<gene>
    <name evidence="1" type="ORF">CDAR_216311</name>
</gene>
<name>A0AAV4SNW9_9ARAC</name>
<accession>A0AAV4SNW9</accession>
<reference evidence="1 2" key="1">
    <citation type="submission" date="2021-06" db="EMBL/GenBank/DDBJ databases">
        <title>Caerostris darwini draft genome.</title>
        <authorList>
            <person name="Kono N."/>
            <person name="Arakawa K."/>
        </authorList>
    </citation>
    <scope>NUCLEOTIDE SEQUENCE [LARGE SCALE GENOMIC DNA]</scope>
</reference>
<proteinExistence type="predicted"/>
<evidence type="ECO:0000313" key="2">
    <source>
        <dbReference type="Proteomes" id="UP001054837"/>
    </source>
</evidence>